<reference evidence="1 2" key="1">
    <citation type="submission" date="2021-03" db="EMBL/GenBank/DDBJ databases">
        <title>Novel species identification of genus Shewanella.</title>
        <authorList>
            <person name="Liu G."/>
            <person name="Zhang Q."/>
        </authorList>
    </citation>
    <scope>NUCLEOTIDE SEQUENCE [LARGE SCALE GENOMIC DNA]</scope>
    <source>
        <strain evidence="1 2">FJAT-53726</strain>
    </source>
</reference>
<protein>
    <recommendedName>
        <fullName evidence="3">GIY-YIG domain-containing protein</fullName>
    </recommendedName>
</protein>
<keyword evidence="2" id="KW-1185">Reference proteome</keyword>
<gene>
    <name evidence="1" type="ORF">JYB88_16155</name>
</gene>
<name>A0A975AKY7_9GAMM</name>
<organism evidence="1 2">
    <name type="scientific">Shewanella cyperi</name>
    <dbReference type="NCBI Taxonomy" id="2814292"/>
    <lineage>
        <taxon>Bacteria</taxon>
        <taxon>Pseudomonadati</taxon>
        <taxon>Pseudomonadota</taxon>
        <taxon>Gammaproteobacteria</taxon>
        <taxon>Alteromonadales</taxon>
        <taxon>Shewanellaceae</taxon>
        <taxon>Shewanella</taxon>
    </lineage>
</organism>
<accession>A0A975AKY7</accession>
<dbReference type="RefSeq" id="WP_207324777.1">
    <property type="nucleotide sequence ID" value="NZ_CP071504.1"/>
</dbReference>
<dbReference type="AlphaFoldDB" id="A0A975AKY7"/>
<dbReference type="Proteomes" id="UP000663281">
    <property type="component" value="Chromosome"/>
</dbReference>
<dbReference type="KEGG" id="scyp:JYB88_16155"/>
<sequence length="139" mass="16070">MTEIEIVFPNKEIYFLPHTIDSDEDLKSSFQKLFGCLEASKAKCVVYFYCSDRPVSCVNGSTTILYIGKTKGSIKGRYYRYSAKLSNGKNGDFYKNVINYYGGLKIGYFFAENPREEEKKAFSRFRKIYKQNPPKSKRG</sequence>
<evidence type="ECO:0000313" key="1">
    <source>
        <dbReference type="EMBL" id="QSX29703.1"/>
    </source>
</evidence>
<evidence type="ECO:0000313" key="2">
    <source>
        <dbReference type="Proteomes" id="UP000663281"/>
    </source>
</evidence>
<evidence type="ECO:0008006" key="3">
    <source>
        <dbReference type="Google" id="ProtNLM"/>
    </source>
</evidence>
<proteinExistence type="predicted"/>
<dbReference type="EMBL" id="CP071504">
    <property type="protein sequence ID" value="QSX29703.1"/>
    <property type="molecule type" value="Genomic_DNA"/>
</dbReference>